<proteinExistence type="predicted"/>
<dbReference type="Proteomes" id="UP000467700">
    <property type="component" value="Unassembled WGS sequence"/>
</dbReference>
<reference evidence="1 2" key="1">
    <citation type="submission" date="2020-01" db="EMBL/GenBank/DDBJ databases">
        <authorList>
            <person name="Gupta K D."/>
        </authorList>
    </citation>
    <scope>NUCLEOTIDE SEQUENCE [LARGE SCALE GENOMIC DNA]</scope>
</reference>
<keyword evidence="2" id="KW-1185">Reference proteome</keyword>
<evidence type="ECO:0000313" key="2">
    <source>
        <dbReference type="Proteomes" id="UP000467700"/>
    </source>
</evidence>
<dbReference type="EMBL" id="CACVBS010000001">
    <property type="protein sequence ID" value="CAA7257362.1"/>
    <property type="molecule type" value="Genomic_DNA"/>
</dbReference>
<comment type="caution">
    <text evidence="1">The sequence shown here is derived from an EMBL/GenBank/DDBJ whole genome shotgun (WGS) entry which is preliminary data.</text>
</comment>
<sequence length="116" mass="12986">MPTSKPNAIRVKLEVLEVLLQSHGEPKASTAERSDALEDSKAIVTELIACREVVKTMKPWARQIARTIESELDPIVESTLLSDKVKVEISNFIARVEAVVEEFPLADLIKEYEARI</sequence>
<evidence type="ECO:0000313" key="1">
    <source>
        <dbReference type="EMBL" id="CAA7257362.1"/>
    </source>
</evidence>
<gene>
    <name evidence="1" type="ORF">AAE3_LOCUS837</name>
</gene>
<dbReference type="OrthoDB" id="10383477at2759"/>
<organism evidence="1 2">
    <name type="scientific">Cyclocybe aegerita</name>
    <name type="common">Black poplar mushroom</name>
    <name type="synonym">Agrocybe aegerita</name>
    <dbReference type="NCBI Taxonomy" id="1973307"/>
    <lineage>
        <taxon>Eukaryota</taxon>
        <taxon>Fungi</taxon>
        <taxon>Dikarya</taxon>
        <taxon>Basidiomycota</taxon>
        <taxon>Agaricomycotina</taxon>
        <taxon>Agaricomycetes</taxon>
        <taxon>Agaricomycetidae</taxon>
        <taxon>Agaricales</taxon>
        <taxon>Agaricineae</taxon>
        <taxon>Bolbitiaceae</taxon>
        <taxon>Cyclocybe</taxon>
    </lineage>
</organism>
<accession>A0A8S0VQ22</accession>
<name>A0A8S0VQ22_CYCAE</name>
<protein>
    <submittedName>
        <fullName evidence="1">Uncharacterized protein</fullName>
    </submittedName>
</protein>
<dbReference type="AlphaFoldDB" id="A0A8S0VQ22"/>